<comment type="caution">
    <text evidence="2">The sequence shown here is derived from an EMBL/GenBank/DDBJ whole genome shotgun (WGS) entry which is preliminary data.</text>
</comment>
<dbReference type="EMBL" id="JAAKFY010000011">
    <property type="protein sequence ID" value="KAF3850300.1"/>
    <property type="molecule type" value="Genomic_DNA"/>
</dbReference>
<protein>
    <submittedName>
        <fullName evidence="2">Uncharacterized protein</fullName>
    </submittedName>
</protein>
<feature type="region of interest" description="Disordered" evidence="1">
    <location>
        <begin position="1"/>
        <end position="89"/>
    </location>
</feature>
<proteinExistence type="predicted"/>
<dbReference type="Proteomes" id="UP000518266">
    <property type="component" value="Unassembled WGS sequence"/>
</dbReference>
<keyword evidence="3" id="KW-1185">Reference proteome</keyword>
<organism evidence="2 3">
    <name type="scientific">Dissostichus mawsoni</name>
    <name type="common">Antarctic cod</name>
    <dbReference type="NCBI Taxonomy" id="36200"/>
    <lineage>
        <taxon>Eukaryota</taxon>
        <taxon>Metazoa</taxon>
        <taxon>Chordata</taxon>
        <taxon>Craniata</taxon>
        <taxon>Vertebrata</taxon>
        <taxon>Euteleostomi</taxon>
        <taxon>Actinopterygii</taxon>
        <taxon>Neopterygii</taxon>
        <taxon>Teleostei</taxon>
        <taxon>Neoteleostei</taxon>
        <taxon>Acanthomorphata</taxon>
        <taxon>Eupercaria</taxon>
        <taxon>Perciformes</taxon>
        <taxon>Notothenioidei</taxon>
        <taxon>Nototheniidae</taxon>
        <taxon>Dissostichus</taxon>
    </lineage>
</organism>
<gene>
    <name evidence="2" type="ORF">F7725_020019</name>
</gene>
<reference evidence="2 3" key="1">
    <citation type="submission" date="2020-03" db="EMBL/GenBank/DDBJ databases">
        <title>Dissostichus mawsoni Genome sequencing and assembly.</title>
        <authorList>
            <person name="Park H."/>
        </authorList>
    </citation>
    <scope>NUCLEOTIDE SEQUENCE [LARGE SCALE GENOMIC DNA]</scope>
    <source>
        <strain evidence="2">DM0001</strain>
        <tissue evidence="2">Muscle</tissue>
    </source>
</reference>
<name>A0A7J5YLQ7_DISMA</name>
<sequence>MKRHQKTQSDEKQPKKHKKSKNWHETAAHQTRHKSPLSSGKPVLSSISRLKASPPLPQHQLSRGEDLQAPQHVAPHDVEVGLGVQGPHQRHDLITPAQLSTWGGKTHLSGD</sequence>
<evidence type="ECO:0000313" key="3">
    <source>
        <dbReference type="Proteomes" id="UP000518266"/>
    </source>
</evidence>
<evidence type="ECO:0000256" key="1">
    <source>
        <dbReference type="SAM" id="MobiDB-lite"/>
    </source>
</evidence>
<accession>A0A7J5YLQ7</accession>
<evidence type="ECO:0000313" key="2">
    <source>
        <dbReference type="EMBL" id="KAF3850300.1"/>
    </source>
</evidence>
<dbReference type="AlphaFoldDB" id="A0A7J5YLQ7"/>